<keyword evidence="3" id="KW-1185">Reference proteome</keyword>
<proteinExistence type="predicted"/>
<dbReference type="InterPro" id="IPR024408">
    <property type="entry name" value="Muramidase"/>
</dbReference>
<dbReference type="RefSeq" id="WP_226189220.1">
    <property type="nucleotide sequence ID" value="NZ_JAJADQ010000012.1"/>
</dbReference>
<sequence length="206" mass="22671">MNRLTPLQIKSAAMAAGFEPRTVQAILKVETGGSGYDLTTGKLLIQFEPSWFRRKLSKARLLEIERARLARAAGTASTIQLSLIAAWETTQANGVEGQRREWEAFNAAFSIDKTAAMLSTSWGLPQMMGFNHAALGFATVDALVDSFRESEANQLAGMLRFIQSKPALARAVKAKDWAMVAYYYNGAGYKQFNYDRRLAAAYASVS</sequence>
<comment type="caution">
    <text evidence="2">The sequence shown here is derived from an EMBL/GenBank/DDBJ whole genome shotgun (WGS) entry which is preliminary data.</text>
</comment>
<dbReference type="EMBL" id="JAJADQ010000012">
    <property type="protein sequence ID" value="MCB2379805.1"/>
    <property type="molecule type" value="Genomic_DNA"/>
</dbReference>
<evidence type="ECO:0000313" key="3">
    <source>
        <dbReference type="Proteomes" id="UP001165297"/>
    </source>
</evidence>
<accession>A0ABS8AKN3</accession>
<organism evidence="2 3">
    <name type="scientific">Hymenobacter nitidus</name>
    <dbReference type="NCBI Taxonomy" id="2880929"/>
    <lineage>
        <taxon>Bacteria</taxon>
        <taxon>Pseudomonadati</taxon>
        <taxon>Bacteroidota</taxon>
        <taxon>Cytophagia</taxon>
        <taxon>Cytophagales</taxon>
        <taxon>Hymenobacteraceae</taxon>
        <taxon>Hymenobacter</taxon>
    </lineage>
</organism>
<feature type="domain" description="N-acetylmuramidase" evidence="1">
    <location>
        <begin position="20"/>
        <end position="205"/>
    </location>
</feature>
<name>A0ABS8AKN3_9BACT</name>
<evidence type="ECO:0000313" key="2">
    <source>
        <dbReference type="EMBL" id="MCB2379805.1"/>
    </source>
</evidence>
<reference evidence="2" key="1">
    <citation type="submission" date="2021-10" db="EMBL/GenBank/DDBJ databases">
        <authorList>
            <person name="Dean J.D."/>
            <person name="Kim M.K."/>
            <person name="Newey C.N."/>
            <person name="Stoker T.S."/>
            <person name="Thompson D.W."/>
            <person name="Grose J.H."/>
        </authorList>
    </citation>
    <scope>NUCLEOTIDE SEQUENCE</scope>
    <source>
        <strain evidence="2">BT635</strain>
    </source>
</reference>
<gene>
    <name evidence="2" type="ORF">LGH70_19570</name>
</gene>
<protein>
    <submittedName>
        <fullName evidence="2">N-acetylmuramidase family protein</fullName>
    </submittedName>
</protein>
<evidence type="ECO:0000259" key="1">
    <source>
        <dbReference type="Pfam" id="PF11860"/>
    </source>
</evidence>
<dbReference type="Pfam" id="PF11860">
    <property type="entry name" value="Muramidase"/>
    <property type="match status" value="1"/>
</dbReference>
<dbReference type="Proteomes" id="UP001165297">
    <property type="component" value="Unassembled WGS sequence"/>
</dbReference>